<gene>
    <name evidence="1" type="ORF">K3G42_001531</name>
</gene>
<sequence>MLGLRDLDPARLLSSRRARVTGGKEGGTTPRLCAPRPQLELPLPHEIAGIPPVTLGGSPSIHVNAVVDPEKIH</sequence>
<accession>A0ACB8FZS7</accession>
<keyword evidence="2" id="KW-1185">Reference proteome</keyword>
<dbReference type="Proteomes" id="UP000827872">
    <property type="component" value="Linkage Group LG02"/>
</dbReference>
<evidence type="ECO:0000313" key="1">
    <source>
        <dbReference type="EMBL" id="KAH8012789.1"/>
    </source>
</evidence>
<reference evidence="1" key="1">
    <citation type="submission" date="2021-08" db="EMBL/GenBank/DDBJ databases">
        <title>The first chromosome-level gecko genome reveals the dynamic sex chromosomes of Neotropical dwarf geckos (Sphaerodactylidae: Sphaerodactylus).</title>
        <authorList>
            <person name="Pinto B.J."/>
            <person name="Keating S.E."/>
            <person name="Gamble T."/>
        </authorList>
    </citation>
    <scope>NUCLEOTIDE SEQUENCE</scope>
    <source>
        <strain evidence="1">TG3544</strain>
    </source>
</reference>
<protein>
    <submittedName>
        <fullName evidence="1">Uncharacterized protein</fullName>
    </submittedName>
</protein>
<dbReference type="EMBL" id="CM037615">
    <property type="protein sequence ID" value="KAH8012789.1"/>
    <property type="molecule type" value="Genomic_DNA"/>
</dbReference>
<name>A0ACB8FZS7_9SAUR</name>
<proteinExistence type="predicted"/>
<evidence type="ECO:0000313" key="2">
    <source>
        <dbReference type="Proteomes" id="UP000827872"/>
    </source>
</evidence>
<organism evidence="1 2">
    <name type="scientific">Sphaerodactylus townsendi</name>
    <dbReference type="NCBI Taxonomy" id="933632"/>
    <lineage>
        <taxon>Eukaryota</taxon>
        <taxon>Metazoa</taxon>
        <taxon>Chordata</taxon>
        <taxon>Craniata</taxon>
        <taxon>Vertebrata</taxon>
        <taxon>Euteleostomi</taxon>
        <taxon>Lepidosauria</taxon>
        <taxon>Squamata</taxon>
        <taxon>Bifurcata</taxon>
        <taxon>Gekkota</taxon>
        <taxon>Sphaerodactylidae</taxon>
        <taxon>Sphaerodactylus</taxon>
    </lineage>
</organism>
<comment type="caution">
    <text evidence="1">The sequence shown here is derived from an EMBL/GenBank/DDBJ whole genome shotgun (WGS) entry which is preliminary data.</text>
</comment>